<reference evidence="1" key="2">
    <citation type="submission" date="2017-11" db="EMBL/GenBank/DDBJ databases">
        <title>Coralsnake Venomics: Analyses of Venom Gland Transcriptomes and Proteomes of Six Brazilian Taxa.</title>
        <authorList>
            <person name="Aird S.D."/>
            <person name="Jorge da Silva N."/>
            <person name="Qiu L."/>
            <person name="Villar-Briones A."/>
            <person name="Aparecida-Saddi V."/>
            <person name="Campos-Telles M.P."/>
            <person name="Grau M."/>
            <person name="Mikheyev A.S."/>
        </authorList>
    </citation>
    <scope>NUCLEOTIDE SEQUENCE</scope>
    <source>
        <tissue evidence="1">Venom_gland</tissue>
    </source>
</reference>
<organism evidence="1">
    <name type="scientific">Micrurus spixii</name>
    <name type="common">Amazon coral snake</name>
    <dbReference type="NCBI Taxonomy" id="129469"/>
    <lineage>
        <taxon>Eukaryota</taxon>
        <taxon>Metazoa</taxon>
        <taxon>Chordata</taxon>
        <taxon>Craniata</taxon>
        <taxon>Vertebrata</taxon>
        <taxon>Euteleostomi</taxon>
        <taxon>Lepidosauria</taxon>
        <taxon>Squamata</taxon>
        <taxon>Bifurcata</taxon>
        <taxon>Unidentata</taxon>
        <taxon>Episquamata</taxon>
        <taxon>Toxicofera</taxon>
        <taxon>Serpentes</taxon>
        <taxon>Colubroidea</taxon>
        <taxon>Elapidae</taxon>
        <taxon>Elapinae</taxon>
        <taxon>Micrurus</taxon>
    </lineage>
</organism>
<protein>
    <submittedName>
        <fullName evidence="1">Uncharacterized protein</fullName>
    </submittedName>
</protein>
<proteinExistence type="predicted"/>
<dbReference type="EMBL" id="IACM01088765">
    <property type="protein sequence ID" value="LAB30798.1"/>
    <property type="molecule type" value="Transcribed_RNA"/>
</dbReference>
<accession>A0A2D4MCR8</accession>
<name>A0A2D4MCR8_9SAUR</name>
<evidence type="ECO:0000313" key="1">
    <source>
        <dbReference type="EMBL" id="LAB30798.1"/>
    </source>
</evidence>
<dbReference type="AlphaFoldDB" id="A0A2D4MCR8"/>
<reference evidence="1" key="1">
    <citation type="submission" date="2017-07" db="EMBL/GenBank/DDBJ databases">
        <authorList>
            <person name="Mikheyev A."/>
            <person name="Grau M."/>
        </authorList>
    </citation>
    <scope>NUCLEOTIDE SEQUENCE</scope>
    <source>
        <tissue evidence="1">Venom_gland</tissue>
    </source>
</reference>
<sequence length="108" mass="12716">MTCVDLYGRTLHFFTEMNMPRRGNSALNYYFPKYKEQFAQRSIVSQEMCLQSMLVLKSTDASIYPMPFKSVGNRVSKIPRQYSRTSQDTKKTLSWGNGQFLYTFRIRT</sequence>